<dbReference type="PROSITE" id="PS51677">
    <property type="entry name" value="NODB"/>
    <property type="match status" value="1"/>
</dbReference>
<dbReference type="EMBL" id="BMSX01000017">
    <property type="protein sequence ID" value="GGR38159.1"/>
    <property type="molecule type" value="Genomic_DNA"/>
</dbReference>
<keyword evidence="6" id="KW-1185">Reference proteome</keyword>
<dbReference type="Pfam" id="PF01522">
    <property type="entry name" value="Polysacc_deac_1"/>
    <property type="match status" value="1"/>
</dbReference>
<dbReference type="GO" id="GO:0005576">
    <property type="term" value="C:extracellular region"/>
    <property type="evidence" value="ECO:0007669"/>
    <property type="project" value="UniProtKB-SubCell"/>
</dbReference>
<dbReference type="GO" id="GO:0016810">
    <property type="term" value="F:hydrolase activity, acting on carbon-nitrogen (but not peptide) bonds"/>
    <property type="evidence" value="ECO:0007669"/>
    <property type="project" value="InterPro"/>
</dbReference>
<comment type="subcellular location">
    <subcellularLocation>
        <location evidence="1">Secreted</location>
    </subcellularLocation>
</comment>
<keyword evidence="2" id="KW-0732">Signal</keyword>
<name>A0A918FHK2_9ACTN</name>
<evidence type="ECO:0000256" key="1">
    <source>
        <dbReference type="ARBA" id="ARBA00004613"/>
    </source>
</evidence>
<gene>
    <name evidence="5" type="ORF">GCM10010251_63340</name>
</gene>
<dbReference type="CDD" id="cd10918">
    <property type="entry name" value="CE4_NodB_like_5s_6s"/>
    <property type="match status" value="1"/>
</dbReference>
<feature type="compositionally biased region" description="Polar residues" evidence="3">
    <location>
        <begin position="34"/>
        <end position="43"/>
    </location>
</feature>
<reference evidence="5" key="1">
    <citation type="journal article" date="2014" name="Int. J. Syst. Evol. Microbiol.">
        <title>Complete genome sequence of Corynebacterium casei LMG S-19264T (=DSM 44701T), isolated from a smear-ripened cheese.</title>
        <authorList>
            <consortium name="US DOE Joint Genome Institute (JGI-PGF)"/>
            <person name="Walter F."/>
            <person name="Albersmeier A."/>
            <person name="Kalinowski J."/>
            <person name="Ruckert C."/>
        </authorList>
    </citation>
    <scope>NUCLEOTIDE SEQUENCE</scope>
    <source>
        <strain evidence="5">JCM 4346</strain>
    </source>
</reference>
<evidence type="ECO:0000256" key="2">
    <source>
        <dbReference type="ARBA" id="ARBA00022729"/>
    </source>
</evidence>
<accession>A0A918FHK2</accession>
<evidence type="ECO:0000259" key="4">
    <source>
        <dbReference type="PROSITE" id="PS51677"/>
    </source>
</evidence>
<organism evidence="5 6">
    <name type="scientific">Streptomyces aurantiogriseus</name>
    <dbReference type="NCBI Taxonomy" id="66870"/>
    <lineage>
        <taxon>Bacteria</taxon>
        <taxon>Bacillati</taxon>
        <taxon>Actinomycetota</taxon>
        <taxon>Actinomycetes</taxon>
        <taxon>Kitasatosporales</taxon>
        <taxon>Streptomycetaceae</taxon>
        <taxon>Streptomyces</taxon>
    </lineage>
</organism>
<feature type="region of interest" description="Disordered" evidence="3">
    <location>
        <begin position="1"/>
        <end position="44"/>
    </location>
</feature>
<feature type="domain" description="NodB homology" evidence="4">
    <location>
        <begin position="110"/>
        <end position="310"/>
    </location>
</feature>
<dbReference type="InterPro" id="IPR011330">
    <property type="entry name" value="Glyco_hydro/deAcase_b/a-brl"/>
</dbReference>
<dbReference type="Gene3D" id="3.20.20.370">
    <property type="entry name" value="Glycoside hydrolase/deacetylase"/>
    <property type="match status" value="1"/>
</dbReference>
<dbReference type="PANTHER" id="PTHR34216:SF3">
    <property type="entry name" value="POLY-BETA-1,6-N-ACETYL-D-GLUCOSAMINE N-DEACETYLASE"/>
    <property type="match status" value="1"/>
</dbReference>
<evidence type="ECO:0000313" key="5">
    <source>
        <dbReference type="EMBL" id="GGR38159.1"/>
    </source>
</evidence>
<dbReference type="InterPro" id="IPR002509">
    <property type="entry name" value="NODB_dom"/>
</dbReference>
<sequence length="310" mass="32359">MKGAEGGRGGIGGAGDPVTGGSNPVAGGSDPVTGGSNPVTGDSNPVAGGSIPVFLYHAVMEDPPDWIAEFTVTPKVFAAHLDAVVDSGRTPVTVSALAAHLAGRAPLPARPVLLTFDDGFADLPGPTAEALAGRGLAATAYLTTGAITPGGRSLLPPAPMMTLDQAAGLEQYGMEVGSHTVTHAQLDTLPPRDLARELRDSRAVLEDALGHGIRHLAYPHGYNSGRVRRMAAAAGYETATAVRHALSSDRDERYRIARLIVRQSHTVADVEDWLAGRGARIAPYRDSAKTVGWRWYRRARAVVRGPVFAG</sequence>
<proteinExistence type="predicted"/>
<dbReference type="Proteomes" id="UP000658320">
    <property type="component" value="Unassembled WGS sequence"/>
</dbReference>
<feature type="compositionally biased region" description="Gly residues" evidence="3">
    <location>
        <begin position="1"/>
        <end position="15"/>
    </location>
</feature>
<comment type="caution">
    <text evidence="5">The sequence shown here is derived from an EMBL/GenBank/DDBJ whole genome shotgun (WGS) entry which is preliminary data.</text>
</comment>
<dbReference type="PANTHER" id="PTHR34216">
    <property type="match status" value="1"/>
</dbReference>
<dbReference type="GO" id="GO:0005975">
    <property type="term" value="P:carbohydrate metabolic process"/>
    <property type="evidence" value="ECO:0007669"/>
    <property type="project" value="InterPro"/>
</dbReference>
<dbReference type="AlphaFoldDB" id="A0A918FHK2"/>
<dbReference type="SUPFAM" id="SSF88713">
    <property type="entry name" value="Glycoside hydrolase/deacetylase"/>
    <property type="match status" value="1"/>
</dbReference>
<evidence type="ECO:0000256" key="3">
    <source>
        <dbReference type="SAM" id="MobiDB-lite"/>
    </source>
</evidence>
<protein>
    <recommendedName>
        <fullName evidence="4">NodB homology domain-containing protein</fullName>
    </recommendedName>
</protein>
<reference evidence="5" key="2">
    <citation type="submission" date="2020-09" db="EMBL/GenBank/DDBJ databases">
        <authorList>
            <person name="Sun Q."/>
            <person name="Ohkuma M."/>
        </authorList>
    </citation>
    <scope>NUCLEOTIDE SEQUENCE</scope>
    <source>
        <strain evidence="5">JCM 4346</strain>
    </source>
</reference>
<dbReference type="InterPro" id="IPR051398">
    <property type="entry name" value="Polysacch_Deacetylase"/>
</dbReference>
<evidence type="ECO:0000313" key="6">
    <source>
        <dbReference type="Proteomes" id="UP000658320"/>
    </source>
</evidence>